<dbReference type="Pfam" id="PF03861">
    <property type="entry name" value="ANTAR"/>
    <property type="match status" value="1"/>
</dbReference>
<protein>
    <submittedName>
        <fullName evidence="6">Transcriptional regulator</fullName>
    </submittedName>
</protein>
<dbReference type="PIRSF" id="PIRSF036625">
    <property type="entry name" value="GAF_ANTAR"/>
    <property type="match status" value="1"/>
</dbReference>
<sequence length="244" mass="26771">MDPDSQRQGRRVSAETHTSIALELAALVRDLQQSGHTDAETALGDLVQSAAKFVPGADFAGITQADRGGAVRTIAATDDVAAVLDRVQQDHGQGPCLSAAWEQHTIVVDDLAVDQRWPRYRHDALQRTNVRSVMSFRLFSGQRTVGALNFYADRPGVFGDDAIEVALVYATHAAIAWDVQRRDEQFRSALASRDIIGQAKGMLMERFNIDAVQAFDLLKRLSQDGNTPLVDIARRLVDSDHPLP</sequence>
<dbReference type="InterPro" id="IPR011006">
    <property type="entry name" value="CheY-like_superfamily"/>
</dbReference>
<dbReference type="SUPFAM" id="SSF55781">
    <property type="entry name" value="GAF domain-like"/>
    <property type="match status" value="1"/>
</dbReference>
<name>A0A6S6P9I7_9MYCO</name>
<dbReference type="SUPFAM" id="SSF52172">
    <property type="entry name" value="CheY-like"/>
    <property type="match status" value="1"/>
</dbReference>
<evidence type="ECO:0000259" key="5">
    <source>
        <dbReference type="PROSITE" id="PS50921"/>
    </source>
</evidence>
<dbReference type="InterPro" id="IPR036388">
    <property type="entry name" value="WH-like_DNA-bd_sf"/>
</dbReference>
<dbReference type="InterPro" id="IPR003018">
    <property type="entry name" value="GAF"/>
</dbReference>
<evidence type="ECO:0000256" key="2">
    <source>
        <dbReference type="ARBA" id="ARBA00022777"/>
    </source>
</evidence>
<dbReference type="Gene3D" id="1.10.10.10">
    <property type="entry name" value="Winged helix-like DNA-binding domain superfamily/Winged helix DNA-binding domain"/>
    <property type="match status" value="1"/>
</dbReference>
<dbReference type="GO" id="GO:0016301">
    <property type="term" value="F:kinase activity"/>
    <property type="evidence" value="ECO:0007669"/>
    <property type="project" value="UniProtKB-KW"/>
</dbReference>
<evidence type="ECO:0000256" key="3">
    <source>
        <dbReference type="ARBA" id="ARBA00023015"/>
    </source>
</evidence>
<proteinExistence type="predicted"/>
<dbReference type="SMART" id="SM00065">
    <property type="entry name" value="GAF"/>
    <property type="match status" value="1"/>
</dbReference>
<dbReference type="Proteomes" id="UP000515734">
    <property type="component" value="Chromosome"/>
</dbReference>
<dbReference type="GO" id="GO:0003723">
    <property type="term" value="F:RNA binding"/>
    <property type="evidence" value="ECO:0007669"/>
    <property type="project" value="InterPro"/>
</dbReference>
<keyword evidence="4" id="KW-0804">Transcription</keyword>
<keyword evidence="2" id="KW-0418">Kinase</keyword>
<dbReference type="InterPro" id="IPR005561">
    <property type="entry name" value="ANTAR"/>
</dbReference>
<dbReference type="AlphaFoldDB" id="A0A6S6P9I7"/>
<evidence type="ECO:0000256" key="4">
    <source>
        <dbReference type="ARBA" id="ARBA00023163"/>
    </source>
</evidence>
<accession>A0A6S6P9I7</accession>
<dbReference type="SMART" id="SM01012">
    <property type="entry name" value="ANTAR"/>
    <property type="match status" value="1"/>
</dbReference>
<gene>
    <name evidence="6" type="ORF">NIIDNTM18_43570</name>
</gene>
<dbReference type="Gene3D" id="3.30.450.40">
    <property type="match status" value="1"/>
</dbReference>
<dbReference type="Pfam" id="PF13185">
    <property type="entry name" value="GAF_2"/>
    <property type="match status" value="1"/>
</dbReference>
<dbReference type="InterPro" id="IPR012074">
    <property type="entry name" value="GAF_ANTAR"/>
</dbReference>
<dbReference type="InterPro" id="IPR029016">
    <property type="entry name" value="GAF-like_dom_sf"/>
</dbReference>
<evidence type="ECO:0000313" key="6">
    <source>
        <dbReference type="EMBL" id="BCI55079.1"/>
    </source>
</evidence>
<keyword evidence="3" id="KW-0805">Transcription regulation</keyword>
<reference evidence="6 7" key="1">
    <citation type="submission" date="2020-07" db="EMBL/GenBank/DDBJ databases">
        <title>Complete genome sequence of Mycolicibacterium litorale like strain isolated from cardiac implantable electronic device infection.</title>
        <authorList>
            <person name="Fukano H."/>
            <person name="Miyama H."/>
            <person name="Hoshino Y."/>
        </authorList>
    </citation>
    <scope>NUCLEOTIDE SEQUENCE [LARGE SCALE GENOMIC DNA]</scope>
    <source>
        <strain evidence="6 7">NIIDNTM18</strain>
    </source>
</reference>
<dbReference type="EMBL" id="AP023287">
    <property type="protein sequence ID" value="BCI55079.1"/>
    <property type="molecule type" value="Genomic_DNA"/>
</dbReference>
<keyword evidence="1" id="KW-0808">Transferase</keyword>
<evidence type="ECO:0000256" key="1">
    <source>
        <dbReference type="ARBA" id="ARBA00022679"/>
    </source>
</evidence>
<dbReference type="PROSITE" id="PS50921">
    <property type="entry name" value="ANTAR"/>
    <property type="match status" value="1"/>
</dbReference>
<evidence type="ECO:0000313" key="7">
    <source>
        <dbReference type="Proteomes" id="UP000515734"/>
    </source>
</evidence>
<organism evidence="6 7">
    <name type="scientific">Mycolicibacterium litorale</name>
    <dbReference type="NCBI Taxonomy" id="758802"/>
    <lineage>
        <taxon>Bacteria</taxon>
        <taxon>Bacillati</taxon>
        <taxon>Actinomycetota</taxon>
        <taxon>Actinomycetes</taxon>
        <taxon>Mycobacteriales</taxon>
        <taxon>Mycobacteriaceae</taxon>
        <taxon>Mycolicibacterium</taxon>
    </lineage>
</organism>
<feature type="domain" description="ANTAR" evidence="5">
    <location>
        <begin position="176"/>
        <end position="237"/>
    </location>
</feature>
<dbReference type="RefSeq" id="WP_185292832.1">
    <property type="nucleotide sequence ID" value="NZ_AP023287.1"/>
</dbReference>